<dbReference type="RefSeq" id="WP_073193170.1">
    <property type="nucleotide sequence ID" value="NZ_FQTW01000006.1"/>
</dbReference>
<dbReference type="STRING" id="1155689.SAMN05444278_10654"/>
<dbReference type="Proteomes" id="UP000184462">
    <property type="component" value="Unassembled WGS sequence"/>
</dbReference>
<gene>
    <name evidence="2" type="ORF">SAMN05444278_10654</name>
</gene>
<dbReference type="PROSITE" id="PS51257">
    <property type="entry name" value="PROKAR_LIPOPROTEIN"/>
    <property type="match status" value="1"/>
</dbReference>
<keyword evidence="3" id="KW-1185">Reference proteome</keyword>
<proteinExistence type="predicted"/>
<feature type="domain" description="Putative auto-transporter adhesin head GIN" evidence="1">
    <location>
        <begin position="40"/>
        <end position="227"/>
    </location>
</feature>
<accession>A0A1M4WL50</accession>
<dbReference type="Pfam" id="PF10988">
    <property type="entry name" value="DUF2807"/>
    <property type="match status" value="1"/>
</dbReference>
<dbReference type="InterPro" id="IPR021255">
    <property type="entry name" value="DUF2807"/>
</dbReference>
<reference evidence="2 3" key="1">
    <citation type="submission" date="2016-11" db="EMBL/GenBank/DDBJ databases">
        <authorList>
            <person name="Jaros S."/>
            <person name="Januszkiewicz K."/>
            <person name="Wedrychowicz H."/>
        </authorList>
    </citation>
    <scope>NUCLEOTIDE SEQUENCE [LARGE SCALE GENOMIC DNA]</scope>
    <source>
        <strain evidence="2 3">DSM 25661</strain>
    </source>
</reference>
<sequence length="249" mass="27546">MKQTLAVLVGLLFLISCQNDTISQCFETNTTESKNYVISDFDTLVVGEFLEVELIPSTENLIITEAFSAKNGTFHVNQDNTKLEISLQNSCISTSQAPKVRLKLYLKQLTTIYNNSAYTVYSRDTLNLNSLKLISDTNQELSNFGLGSFDLLINNHSTTIISTGVSQFNLSGEVEQLNLQIYSGISAVNAKELTSESINLFYRSSNHSYLGTTNSISGEIRSSGNIILNQVPDFAEVESFYTGELIIND</sequence>
<evidence type="ECO:0000259" key="1">
    <source>
        <dbReference type="Pfam" id="PF10988"/>
    </source>
</evidence>
<name>A0A1M4WL50_9FLAO</name>
<evidence type="ECO:0000313" key="2">
    <source>
        <dbReference type="EMBL" id="SHE81989.1"/>
    </source>
</evidence>
<evidence type="ECO:0000313" key="3">
    <source>
        <dbReference type="Proteomes" id="UP000184462"/>
    </source>
</evidence>
<dbReference type="EMBL" id="FQTW01000006">
    <property type="protein sequence ID" value="SHE81989.1"/>
    <property type="molecule type" value="Genomic_DNA"/>
</dbReference>
<organism evidence="2 3">
    <name type="scientific">Psychroflexus salarius</name>
    <dbReference type="NCBI Taxonomy" id="1155689"/>
    <lineage>
        <taxon>Bacteria</taxon>
        <taxon>Pseudomonadati</taxon>
        <taxon>Bacteroidota</taxon>
        <taxon>Flavobacteriia</taxon>
        <taxon>Flavobacteriales</taxon>
        <taxon>Flavobacteriaceae</taxon>
        <taxon>Psychroflexus</taxon>
    </lineage>
</organism>
<dbReference type="AlphaFoldDB" id="A0A1M4WL50"/>
<dbReference type="OrthoDB" id="1466971at2"/>
<protein>
    <submittedName>
        <fullName evidence="2">Putative auto-transporter adhesin, head GIN domain</fullName>
    </submittedName>
</protein>
<dbReference type="Gene3D" id="2.160.20.120">
    <property type="match status" value="1"/>
</dbReference>